<gene>
    <name evidence="1" type="ORF">E8M01_26855</name>
</gene>
<proteinExistence type="predicted"/>
<name>A0A4D7B9G4_9HYPH</name>
<accession>A0A4D7B9G4</accession>
<dbReference type="EMBL" id="CP039690">
    <property type="protein sequence ID" value="QCI67525.1"/>
    <property type="molecule type" value="Genomic_DNA"/>
</dbReference>
<evidence type="ECO:0000313" key="1">
    <source>
        <dbReference type="EMBL" id="QCI67525.1"/>
    </source>
</evidence>
<sequence length="217" mass="23718">MSLLTLCQNAATLMNLPSVTAVITAAGRTPQEFQVLAIQTGQELLRRHDWGGLIRTAVLGATPAVVPGDFERLTQGSPVRLGTQPIRGALSDAEMNLKRGALPTSPPRFMLRGRELEVAPPPASPVTLEYVSAYWIRSADATPVFRAAFVADTDMSVIPEDIILQGLVWRWKRQKGLAYQDELDQFEQAVDYRARADRALRLPAEQASSVANPAKVT</sequence>
<dbReference type="RefSeq" id="WP_136962956.1">
    <property type="nucleotide sequence ID" value="NZ_CP039690.1"/>
</dbReference>
<keyword evidence="2" id="KW-1185">Reference proteome</keyword>
<dbReference type="AlphaFoldDB" id="A0A4D7B9G4"/>
<dbReference type="KEGG" id="pstg:E8M01_26855"/>
<protein>
    <submittedName>
        <fullName evidence="1">Uncharacterized protein</fullName>
    </submittedName>
</protein>
<reference evidence="1 2" key="1">
    <citation type="submission" date="2019-04" db="EMBL/GenBank/DDBJ databases">
        <title>Phreatobacter aquaticus sp. nov.</title>
        <authorList>
            <person name="Choi A."/>
        </authorList>
    </citation>
    <scope>NUCLEOTIDE SEQUENCE [LARGE SCALE GENOMIC DNA]</scope>
    <source>
        <strain evidence="1 2">KCTC 52518</strain>
    </source>
</reference>
<dbReference type="OrthoDB" id="7220388at2"/>
<evidence type="ECO:0000313" key="2">
    <source>
        <dbReference type="Proteomes" id="UP000298781"/>
    </source>
</evidence>
<organism evidence="1 2">
    <name type="scientific">Phreatobacter stygius</name>
    <dbReference type="NCBI Taxonomy" id="1940610"/>
    <lineage>
        <taxon>Bacteria</taxon>
        <taxon>Pseudomonadati</taxon>
        <taxon>Pseudomonadota</taxon>
        <taxon>Alphaproteobacteria</taxon>
        <taxon>Hyphomicrobiales</taxon>
        <taxon>Phreatobacteraceae</taxon>
        <taxon>Phreatobacter</taxon>
    </lineage>
</organism>
<dbReference type="Proteomes" id="UP000298781">
    <property type="component" value="Chromosome"/>
</dbReference>